<dbReference type="Gene3D" id="3.90.1150.10">
    <property type="entry name" value="Aspartate Aminotransferase, domain 1"/>
    <property type="match status" value="1"/>
</dbReference>
<dbReference type="InterPro" id="IPR015422">
    <property type="entry name" value="PyrdxlP-dep_Trfase_small"/>
</dbReference>
<name>A0ABY7APY9_9ALTE</name>
<evidence type="ECO:0000256" key="1">
    <source>
        <dbReference type="ARBA" id="ARBA00001933"/>
    </source>
</evidence>
<gene>
    <name evidence="4" type="ORF">OLW01_11245</name>
</gene>
<keyword evidence="5" id="KW-1185">Reference proteome</keyword>
<dbReference type="Gene3D" id="3.40.640.10">
    <property type="entry name" value="Type I PLP-dependent aspartate aminotransferase-like (Major domain)"/>
    <property type="match status" value="1"/>
</dbReference>
<dbReference type="NCBIfam" id="NF004609">
    <property type="entry name" value="PRK05939.1"/>
    <property type="match status" value="1"/>
</dbReference>
<evidence type="ECO:0000256" key="2">
    <source>
        <dbReference type="ARBA" id="ARBA00022898"/>
    </source>
</evidence>
<dbReference type="InterPro" id="IPR015424">
    <property type="entry name" value="PyrdxlP-dep_Trfase"/>
</dbReference>
<dbReference type="Proteomes" id="UP001163726">
    <property type="component" value="Chromosome"/>
</dbReference>
<comment type="cofactor">
    <cofactor evidence="1 3">
        <name>pyridoxal 5'-phosphate</name>
        <dbReference type="ChEBI" id="CHEBI:597326"/>
    </cofactor>
</comment>
<evidence type="ECO:0000256" key="3">
    <source>
        <dbReference type="RuleBase" id="RU362118"/>
    </source>
</evidence>
<organism evidence="4 5">
    <name type="scientific">Catenovulum adriaticum</name>
    <dbReference type="NCBI Taxonomy" id="2984846"/>
    <lineage>
        <taxon>Bacteria</taxon>
        <taxon>Pseudomonadati</taxon>
        <taxon>Pseudomonadota</taxon>
        <taxon>Gammaproteobacteria</taxon>
        <taxon>Alteromonadales</taxon>
        <taxon>Alteromonadaceae</taxon>
        <taxon>Catenovulum</taxon>
    </lineage>
</organism>
<proteinExistence type="inferred from homology"/>
<dbReference type="EMBL" id="CP109965">
    <property type="protein sequence ID" value="WAJ71624.1"/>
    <property type="molecule type" value="Genomic_DNA"/>
</dbReference>
<evidence type="ECO:0000313" key="4">
    <source>
        <dbReference type="EMBL" id="WAJ71624.1"/>
    </source>
</evidence>
<dbReference type="PANTHER" id="PTHR11808:SF80">
    <property type="entry name" value="CYSTATHIONINE GAMMA-LYASE"/>
    <property type="match status" value="1"/>
</dbReference>
<accession>A0ABY7APY9</accession>
<dbReference type="InterPro" id="IPR000277">
    <property type="entry name" value="Cys/Met-Metab_PyrdxlP-dep_enz"/>
</dbReference>
<reference evidence="4" key="1">
    <citation type="submission" date="2022-10" db="EMBL/GenBank/DDBJ databases">
        <title>Catenovulum adriacola sp. nov. isolated in the Harbour of Susak.</title>
        <authorList>
            <person name="Schoch T."/>
            <person name="Reich S.J."/>
            <person name="Stoeferle S."/>
            <person name="Flaiz M."/>
            <person name="Kazda M."/>
            <person name="Riedel C.U."/>
            <person name="Duerre P."/>
        </authorList>
    </citation>
    <scope>NUCLEOTIDE SEQUENCE</scope>
    <source>
        <strain evidence="4">TS8</strain>
    </source>
</reference>
<protein>
    <submittedName>
        <fullName evidence="4">Cystathionine gamma-synthase family protein</fullName>
    </submittedName>
</protein>
<sequence>MKEKGFTTQVVHAERLQNIESGAVHQPLHQSVLFAYEQAQDLVNVFQGKSKHHAYARQSTPSVNVLQNTLTQLEGAVSSLVFSSGMAALSNTLLTLLKAGDHLIMSQFVFGNTSSFAKTLIQFGIEVDFVDITNHTQIKQSIKPNTRMLFCETIANPVTQVADIKAIKNICQPQNIVLTVDNTMTPCYLFNGIQAGADLLICSLTKYFGGHANALGGAVIDTGNYNWQNYPNILKTYQQGDSKTWAITQIKKKGLRDMGACLSSDAIHLLSVGAETLALRMDKSCHSALQIATFLNQHHKIKTVYYPGLATHPEHAIAQRQFKYPGAILSFDLIDSIDCLDFIDQLKLILCSTHLGDNRSLAIPVAPTIYYEMGIENRKKMGISEGMIRLSVGIEDTQDIINDLTQALSFFN</sequence>
<dbReference type="PANTHER" id="PTHR11808">
    <property type="entry name" value="TRANS-SULFURATION ENZYME FAMILY MEMBER"/>
    <property type="match status" value="1"/>
</dbReference>
<dbReference type="Pfam" id="PF01053">
    <property type="entry name" value="Cys_Met_Meta_PP"/>
    <property type="match status" value="1"/>
</dbReference>
<dbReference type="InterPro" id="IPR015421">
    <property type="entry name" value="PyrdxlP-dep_Trfase_major"/>
</dbReference>
<comment type="similarity">
    <text evidence="3">Belongs to the trans-sulfuration enzymes family.</text>
</comment>
<dbReference type="PIRSF" id="PIRSF001434">
    <property type="entry name" value="CGS"/>
    <property type="match status" value="1"/>
</dbReference>
<dbReference type="SUPFAM" id="SSF53383">
    <property type="entry name" value="PLP-dependent transferases"/>
    <property type="match status" value="1"/>
</dbReference>
<evidence type="ECO:0000313" key="5">
    <source>
        <dbReference type="Proteomes" id="UP001163726"/>
    </source>
</evidence>
<keyword evidence="2 3" id="KW-0663">Pyridoxal phosphate</keyword>